<feature type="region of interest" description="Disordered" evidence="1">
    <location>
        <begin position="586"/>
        <end position="634"/>
    </location>
</feature>
<feature type="non-terminal residue" evidence="3">
    <location>
        <position position="1"/>
    </location>
</feature>
<evidence type="ECO:0000313" key="4">
    <source>
        <dbReference type="Proteomes" id="UP000324800"/>
    </source>
</evidence>
<evidence type="ECO:0000313" key="3">
    <source>
        <dbReference type="EMBL" id="KAA6369905.1"/>
    </source>
</evidence>
<evidence type="ECO:0008006" key="5">
    <source>
        <dbReference type="Google" id="ProtNLM"/>
    </source>
</evidence>
<sequence>KDKDKKKEKHQKDREELQEEKDKEEREREKLQRKYQTLEAFLQQLGLVRGNKKAIQLMAEIGIIIAVSVAVIISCAISVSVQAHTKIDSFLEIEEIGRLAYYEASLCINAQDVLFRMARDVAGVSDDPSYTQTAIENKIEQMTDIREMLLKLWNAPFPSSDPVFQPAPFLLKMEDIVTFVKKSVFIVDRSLLDTFSQGNTREINHWRGHDNRETVVKILKDGETESFDDEEELTTPTRISNTIQNMITYRWLRPLIRNLEDNDDILSRYGSGLGEEIGDNLIVCGRSVGLLDLVGTISGVAHNAADNLELGGREGAEMMVYVLLNAVVAVVEGAKRVSLNVLEEDIDGDTAMITVGCVLLILSMVGYIAICIHTVCYQAYRAQKRRRKSMVTVSCLPKDEANTQVSQIRDLVNGSHVAIEKEIKKKQDLEKEEKELWEHERELEKAEKELKEQLKKSDEDLEKILNTEQKSNSNRESNPQDNSERSKITSTPSSSTRATIPKLFMPGSANQLIKKAASNEDYNIFQADNSSDSDSDSDEFRMKIRKKVDRVAQQEALKSKQQAKLQLQLGLNGNLRIDGAGVTTISTNREEDEYQEDGWQLDGPKSDNLSQLSRKSQKQDHQSPHVSLTPTSEHEDIHGFLQDIYSNSHRGQQKSKQLQEVTENDEIQHHYSNRSYSNKQDLALQQKSAPQQNPQLFNNSALMEGNIITNIPVQQQKDEGRKFESGTLLNDNSLLMQQSQSIGEGILGMTIAQRRLDNAITQHVKSTYIDYGDNYVVDSTKNLQQELSRLMSGNLLDNINIQRVESQEIDINQLSNNYNNEIFQGYRQSIVQASDVHLQEIKEENSIDKFIKNIQSFPENSNLQNQNNNHTQNVANDNMNFAELDALLNQ</sequence>
<gene>
    <name evidence="3" type="ORF">EZS28_034568</name>
</gene>
<dbReference type="AlphaFoldDB" id="A0A5J4UJS2"/>
<name>A0A5J4UJS2_9EUKA</name>
<reference evidence="3 4" key="1">
    <citation type="submission" date="2019-03" db="EMBL/GenBank/DDBJ databases">
        <title>Single cell metagenomics reveals metabolic interactions within the superorganism composed of flagellate Streblomastix strix and complex community of Bacteroidetes bacteria on its surface.</title>
        <authorList>
            <person name="Treitli S.C."/>
            <person name="Kolisko M."/>
            <person name="Husnik F."/>
            <person name="Keeling P."/>
            <person name="Hampl V."/>
        </authorList>
    </citation>
    <scope>NUCLEOTIDE SEQUENCE [LARGE SCALE GENOMIC DNA]</scope>
    <source>
        <strain evidence="3">ST1C</strain>
    </source>
</reference>
<feature type="region of interest" description="Disordered" evidence="1">
    <location>
        <begin position="466"/>
        <end position="503"/>
    </location>
</feature>
<feature type="compositionally biased region" description="Polar residues" evidence="1">
    <location>
        <begin position="488"/>
        <end position="498"/>
    </location>
</feature>
<keyword evidence="2" id="KW-0472">Membrane</keyword>
<dbReference type="PANTHER" id="PTHR34660">
    <property type="entry name" value="MYB-LIKE PROTEIN X"/>
    <property type="match status" value="1"/>
</dbReference>
<dbReference type="EMBL" id="SNRW01015906">
    <property type="protein sequence ID" value="KAA6369905.1"/>
    <property type="molecule type" value="Genomic_DNA"/>
</dbReference>
<evidence type="ECO:0000256" key="2">
    <source>
        <dbReference type="SAM" id="Phobius"/>
    </source>
</evidence>
<comment type="caution">
    <text evidence="3">The sequence shown here is derived from an EMBL/GenBank/DDBJ whole genome shotgun (WGS) entry which is preliminary data.</text>
</comment>
<accession>A0A5J4UJS2</accession>
<feature type="region of interest" description="Disordered" evidence="1">
    <location>
        <begin position="1"/>
        <end position="28"/>
    </location>
</feature>
<evidence type="ECO:0000256" key="1">
    <source>
        <dbReference type="SAM" id="MobiDB-lite"/>
    </source>
</evidence>
<dbReference type="Proteomes" id="UP000324800">
    <property type="component" value="Unassembled WGS sequence"/>
</dbReference>
<keyword evidence="2" id="KW-0812">Transmembrane</keyword>
<dbReference type="PANTHER" id="PTHR34660:SF3">
    <property type="entry name" value="RRM DOMAIN-CONTAINING PROTEIN"/>
    <property type="match status" value="1"/>
</dbReference>
<feature type="compositionally biased region" description="Polar residues" evidence="1">
    <location>
        <begin position="466"/>
        <end position="481"/>
    </location>
</feature>
<organism evidence="3 4">
    <name type="scientific">Streblomastix strix</name>
    <dbReference type="NCBI Taxonomy" id="222440"/>
    <lineage>
        <taxon>Eukaryota</taxon>
        <taxon>Metamonada</taxon>
        <taxon>Preaxostyla</taxon>
        <taxon>Oxymonadida</taxon>
        <taxon>Streblomastigidae</taxon>
        <taxon>Streblomastix</taxon>
    </lineage>
</organism>
<keyword evidence="2" id="KW-1133">Transmembrane helix</keyword>
<proteinExistence type="predicted"/>
<protein>
    <recommendedName>
        <fullName evidence="5">Transmembrane protein</fullName>
    </recommendedName>
</protein>
<feature type="transmembrane region" description="Helical" evidence="2">
    <location>
        <begin position="57"/>
        <end position="79"/>
    </location>
</feature>
<feature type="non-terminal residue" evidence="3">
    <location>
        <position position="890"/>
    </location>
</feature>